<organism evidence="1 2">
    <name type="scientific">Pseudoramibacter alactolyticus ATCC 23263</name>
    <dbReference type="NCBI Taxonomy" id="887929"/>
    <lineage>
        <taxon>Bacteria</taxon>
        <taxon>Bacillati</taxon>
        <taxon>Bacillota</taxon>
        <taxon>Clostridia</taxon>
        <taxon>Eubacteriales</taxon>
        <taxon>Eubacteriaceae</taxon>
        <taxon>Pseudoramibacter</taxon>
    </lineage>
</organism>
<evidence type="ECO:0000313" key="2">
    <source>
        <dbReference type="Proteomes" id="UP000004754"/>
    </source>
</evidence>
<dbReference type="EMBL" id="AEQN01000022">
    <property type="protein sequence ID" value="EFV01287.1"/>
    <property type="molecule type" value="Genomic_DNA"/>
</dbReference>
<accession>E6MHW3</accession>
<keyword evidence="2" id="KW-1185">Reference proteome</keyword>
<sequence length="69" mass="8410">MALSVLKNKNRIDNQRKHDKIKVRYYVNYHNIVELFQIMMQSISKWRKEECVREVGPTNFEKILKGPFR</sequence>
<protein>
    <submittedName>
        <fullName evidence="1">Uncharacterized protein</fullName>
    </submittedName>
</protein>
<gene>
    <name evidence="1" type="ORF">HMP0721_1668</name>
</gene>
<comment type="caution">
    <text evidence="1">The sequence shown here is derived from an EMBL/GenBank/DDBJ whole genome shotgun (WGS) entry which is preliminary data.</text>
</comment>
<dbReference type="Proteomes" id="UP000004754">
    <property type="component" value="Unassembled WGS sequence"/>
</dbReference>
<name>E6MHW3_9FIRM</name>
<reference evidence="1 2" key="1">
    <citation type="submission" date="2010-12" db="EMBL/GenBank/DDBJ databases">
        <authorList>
            <person name="Muzny D."/>
            <person name="Qin X."/>
            <person name="Deng J."/>
            <person name="Jiang H."/>
            <person name="Liu Y."/>
            <person name="Qu J."/>
            <person name="Song X.-Z."/>
            <person name="Zhang L."/>
            <person name="Thornton R."/>
            <person name="Coyle M."/>
            <person name="Francisco L."/>
            <person name="Jackson L."/>
            <person name="Javaid M."/>
            <person name="Korchina V."/>
            <person name="Kovar C."/>
            <person name="Mata R."/>
            <person name="Mathew T."/>
            <person name="Ngo R."/>
            <person name="Nguyen L."/>
            <person name="Nguyen N."/>
            <person name="Okwuonu G."/>
            <person name="Ongeri F."/>
            <person name="Pham C."/>
            <person name="Simmons D."/>
            <person name="Wilczek-Boney K."/>
            <person name="Hale W."/>
            <person name="Jakkamsetti A."/>
            <person name="Pham P."/>
            <person name="Ruth R."/>
            <person name="San Lucas F."/>
            <person name="Warren J."/>
            <person name="Zhang J."/>
            <person name="Zhao Z."/>
            <person name="Zhou C."/>
            <person name="Zhu D."/>
            <person name="Lee S."/>
            <person name="Bess C."/>
            <person name="Blankenburg K."/>
            <person name="Forbes L."/>
            <person name="Fu Q."/>
            <person name="Gubbala S."/>
            <person name="Hirani K."/>
            <person name="Jayaseelan J.C."/>
            <person name="Lara F."/>
            <person name="Munidasa M."/>
            <person name="Palculict T."/>
            <person name="Patil S."/>
            <person name="Pu L.-L."/>
            <person name="Saada N."/>
            <person name="Tang L."/>
            <person name="Weissenberger G."/>
            <person name="Zhu Y."/>
            <person name="Hemphill L."/>
            <person name="Shang Y."/>
            <person name="Youmans B."/>
            <person name="Ayvaz T."/>
            <person name="Ross M."/>
            <person name="Santibanez J."/>
            <person name="Aqrawi P."/>
            <person name="Gross S."/>
            <person name="Joshi V."/>
            <person name="Fowler G."/>
            <person name="Nazareth L."/>
            <person name="Reid J."/>
            <person name="Worley K."/>
            <person name="Petrosino J."/>
            <person name="Highlander S."/>
            <person name="Gibbs R."/>
        </authorList>
    </citation>
    <scope>NUCLEOTIDE SEQUENCE [LARGE SCALE GENOMIC DNA]</scope>
    <source>
        <strain evidence="1 2">ATCC 23263</strain>
    </source>
</reference>
<dbReference type="STRING" id="887929.HMP0721_1668"/>
<proteinExistence type="predicted"/>
<evidence type="ECO:0000313" key="1">
    <source>
        <dbReference type="EMBL" id="EFV01287.1"/>
    </source>
</evidence>
<dbReference type="HOGENOM" id="CLU_2772707_0_0_9"/>
<dbReference type="AlphaFoldDB" id="E6MHW3"/>